<dbReference type="EMBL" id="ML179285">
    <property type="protein sequence ID" value="THU92243.1"/>
    <property type="molecule type" value="Genomic_DNA"/>
</dbReference>
<evidence type="ECO:0000313" key="2">
    <source>
        <dbReference type="EMBL" id="THU92243.1"/>
    </source>
</evidence>
<organism evidence="2 3">
    <name type="scientific">Dendrothele bispora (strain CBS 962.96)</name>
    <dbReference type="NCBI Taxonomy" id="1314807"/>
    <lineage>
        <taxon>Eukaryota</taxon>
        <taxon>Fungi</taxon>
        <taxon>Dikarya</taxon>
        <taxon>Basidiomycota</taxon>
        <taxon>Agaricomycotina</taxon>
        <taxon>Agaricomycetes</taxon>
        <taxon>Agaricomycetidae</taxon>
        <taxon>Agaricales</taxon>
        <taxon>Agaricales incertae sedis</taxon>
        <taxon>Dendrothele</taxon>
    </lineage>
</organism>
<evidence type="ECO:0000313" key="3">
    <source>
        <dbReference type="Proteomes" id="UP000297245"/>
    </source>
</evidence>
<feature type="chain" id="PRO_5020360865" evidence="1">
    <location>
        <begin position="19"/>
        <end position="162"/>
    </location>
</feature>
<protein>
    <submittedName>
        <fullName evidence="2">Glycopeptide</fullName>
    </submittedName>
</protein>
<keyword evidence="3" id="KW-1185">Reference proteome</keyword>
<proteinExistence type="predicted"/>
<dbReference type="AlphaFoldDB" id="A0A4S8LT78"/>
<sequence length="162" mass="17622">MFSFKSLSLFGVITYVYAETHTIVFDNQCGFGTPTLIQGSDVLGTGNGPFTFNEPLNFAIAYLQNGTCGFNGEGCTLIETTLRNPTCPGCGSGTDINLIPPKIFLLILYFSYFNGCDGVKRNCKFANCVEAFHTPDDGGTQTVCQADDVNLRITFCEKDQFA</sequence>
<name>A0A4S8LT78_DENBC</name>
<feature type="signal peptide" evidence="1">
    <location>
        <begin position="1"/>
        <end position="18"/>
    </location>
</feature>
<reference evidence="2 3" key="1">
    <citation type="journal article" date="2019" name="Nat. Ecol. Evol.">
        <title>Megaphylogeny resolves global patterns of mushroom evolution.</title>
        <authorList>
            <person name="Varga T."/>
            <person name="Krizsan K."/>
            <person name="Foldi C."/>
            <person name="Dima B."/>
            <person name="Sanchez-Garcia M."/>
            <person name="Sanchez-Ramirez S."/>
            <person name="Szollosi G.J."/>
            <person name="Szarkandi J.G."/>
            <person name="Papp V."/>
            <person name="Albert L."/>
            <person name="Andreopoulos W."/>
            <person name="Angelini C."/>
            <person name="Antonin V."/>
            <person name="Barry K.W."/>
            <person name="Bougher N.L."/>
            <person name="Buchanan P."/>
            <person name="Buyck B."/>
            <person name="Bense V."/>
            <person name="Catcheside P."/>
            <person name="Chovatia M."/>
            <person name="Cooper J."/>
            <person name="Damon W."/>
            <person name="Desjardin D."/>
            <person name="Finy P."/>
            <person name="Geml J."/>
            <person name="Haridas S."/>
            <person name="Hughes K."/>
            <person name="Justo A."/>
            <person name="Karasinski D."/>
            <person name="Kautmanova I."/>
            <person name="Kiss B."/>
            <person name="Kocsube S."/>
            <person name="Kotiranta H."/>
            <person name="LaButti K.M."/>
            <person name="Lechner B.E."/>
            <person name="Liimatainen K."/>
            <person name="Lipzen A."/>
            <person name="Lukacs Z."/>
            <person name="Mihaltcheva S."/>
            <person name="Morgado L.N."/>
            <person name="Niskanen T."/>
            <person name="Noordeloos M.E."/>
            <person name="Ohm R.A."/>
            <person name="Ortiz-Santana B."/>
            <person name="Ovrebo C."/>
            <person name="Racz N."/>
            <person name="Riley R."/>
            <person name="Savchenko A."/>
            <person name="Shiryaev A."/>
            <person name="Soop K."/>
            <person name="Spirin V."/>
            <person name="Szebenyi C."/>
            <person name="Tomsovsky M."/>
            <person name="Tulloss R.E."/>
            <person name="Uehling J."/>
            <person name="Grigoriev I.V."/>
            <person name="Vagvolgyi C."/>
            <person name="Papp T."/>
            <person name="Martin F.M."/>
            <person name="Miettinen O."/>
            <person name="Hibbett D.S."/>
            <person name="Nagy L.G."/>
        </authorList>
    </citation>
    <scope>NUCLEOTIDE SEQUENCE [LARGE SCALE GENOMIC DNA]</scope>
    <source>
        <strain evidence="2 3">CBS 962.96</strain>
    </source>
</reference>
<accession>A0A4S8LT78</accession>
<keyword evidence="1" id="KW-0732">Signal</keyword>
<dbReference type="Proteomes" id="UP000297245">
    <property type="component" value="Unassembled WGS sequence"/>
</dbReference>
<gene>
    <name evidence="2" type="ORF">K435DRAFT_672517</name>
</gene>
<evidence type="ECO:0000256" key="1">
    <source>
        <dbReference type="SAM" id="SignalP"/>
    </source>
</evidence>
<dbReference type="OrthoDB" id="3342934at2759"/>